<name>A0ABU5QFH6_9BACT</name>
<dbReference type="InterPro" id="IPR005532">
    <property type="entry name" value="SUMF_dom"/>
</dbReference>
<feature type="chain" id="PRO_5045295237" evidence="1">
    <location>
        <begin position="19"/>
        <end position="149"/>
    </location>
</feature>
<dbReference type="Pfam" id="PF03781">
    <property type="entry name" value="FGE-sulfatase"/>
    <property type="match status" value="1"/>
</dbReference>
<dbReference type="SUPFAM" id="SSF56436">
    <property type="entry name" value="C-type lectin-like"/>
    <property type="match status" value="1"/>
</dbReference>
<dbReference type="Proteomes" id="UP001302949">
    <property type="component" value="Unassembled WGS sequence"/>
</dbReference>
<evidence type="ECO:0000313" key="4">
    <source>
        <dbReference type="Proteomes" id="UP001302949"/>
    </source>
</evidence>
<dbReference type="InterPro" id="IPR042095">
    <property type="entry name" value="SUMF_sf"/>
</dbReference>
<keyword evidence="1" id="KW-0732">Signal</keyword>
<dbReference type="EMBL" id="JAYFUM010000026">
    <property type="protein sequence ID" value="MEA5141292.1"/>
    <property type="molecule type" value="Genomic_DNA"/>
</dbReference>
<comment type="caution">
    <text evidence="3">The sequence shown here is derived from an EMBL/GenBank/DDBJ whole genome shotgun (WGS) entry which is preliminary data.</text>
</comment>
<evidence type="ECO:0000259" key="2">
    <source>
        <dbReference type="Pfam" id="PF03781"/>
    </source>
</evidence>
<dbReference type="InterPro" id="IPR016187">
    <property type="entry name" value="CTDL_fold"/>
</dbReference>
<dbReference type="RefSeq" id="WP_323298449.1">
    <property type="nucleotide sequence ID" value="NZ_JAYFUM010000026.1"/>
</dbReference>
<proteinExistence type="predicted"/>
<dbReference type="Gene3D" id="3.90.1580.10">
    <property type="entry name" value="paralog of FGE (formylglycine-generating enzyme)"/>
    <property type="match status" value="1"/>
</dbReference>
<protein>
    <submittedName>
        <fullName evidence="3">SUMF1/EgtB/PvdO family nonheme iron enzyme</fullName>
    </submittedName>
</protein>
<organism evidence="3 4">
    <name type="scientific">Arcicella rigui</name>
    <dbReference type="NCBI Taxonomy" id="797020"/>
    <lineage>
        <taxon>Bacteria</taxon>
        <taxon>Pseudomonadati</taxon>
        <taxon>Bacteroidota</taxon>
        <taxon>Cytophagia</taxon>
        <taxon>Cytophagales</taxon>
        <taxon>Flectobacillaceae</taxon>
        <taxon>Arcicella</taxon>
    </lineage>
</organism>
<gene>
    <name evidence="3" type="ORF">VB248_19215</name>
</gene>
<keyword evidence="4" id="KW-1185">Reference proteome</keyword>
<evidence type="ECO:0000256" key="1">
    <source>
        <dbReference type="SAM" id="SignalP"/>
    </source>
</evidence>
<feature type="domain" description="Sulfatase-modifying factor enzyme-like" evidence="2">
    <location>
        <begin position="23"/>
        <end position="127"/>
    </location>
</feature>
<accession>A0ABU5QFH6</accession>
<feature type="signal peptide" evidence="1">
    <location>
        <begin position="1"/>
        <end position="18"/>
    </location>
</feature>
<evidence type="ECO:0000313" key="3">
    <source>
        <dbReference type="EMBL" id="MEA5141292.1"/>
    </source>
</evidence>
<sequence length="149" mass="16875">MKYTLFALAMFVSFVSNAQVIFDSKPVSNKNWSEFLQFTQNDPTFVQQHKISLLPDNWKAVKTSDAEKAVYGVSFQQAQAYCEWRSVVSTYLQNHSKPNSYKAMKAANALAKQSIEYRLPTEKEFEKLSASKPFQGGGFICAKVIKKIA</sequence>
<reference evidence="3 4" key="1">
    <citation type="submission" date="2023-12" db="EMBL/GenBank/DDBJ databases">
        <title>Novel species of the genus Arcicella isolated from rivers.</title>
        <authorList>
            <person name="Lu H."/>
        </authorList>
    </citation>
    <scope>NUCLEOTIDE SEQUENCE [LARGE SCALE GENOMIC DNA]</scope>
    <source>
        <strain evidence="3 4">KCTC 23307</strain>
    </source>
</reference>